<dbReference type="Proteomes" id="UP000631421">
    <property type="component" value="Unassembled WGS sequence"/>
</dbReference>
<comment type="caution">
    <text evidence="2">The sequence shown here is derived from an EMBL/GenBank/DDBJ whole genome shotgun (WGS) entry which is preliminary data.</text>
</comment>
<evidence type="ECO:0000313" key="2">
    <source>
        <dbReference type="EMBL" id="MBD2150796.1"/>
    </source>
</evidence>
<dbReference type="AlphaFoldDB" id="A0A926UTZ7"/>
<proteinExistence type="predicted"/>
<reference evidence="2" key="2">
    <citation type="submission" date="2020-08" db="EMBL/GenBank/DDBJ databases">
        <authorList>
            <person name="Chen M."/>
            <person name="Teng W."/>
            <person name="Zhao L."/>
            <person name="Hu C."/>
            <person name="Zhou Y."/>
            <person name="Han B."/>
            <person name="Song L."/>
            <person name="Shu W."/>
        </authorList>
    </citation>
    <scope>NUCLEOTIDE SEQUENCE</scope>
    <source>
        <strain evidence="2">FACHB-1277</strain>
    </source>
</reference>
<organism evidence="2 3">
    <name type="scientific">Pseudanabaena cinerea FACHB-1277</name>
    <dbReference type="NCBI Taxonomy" id="2949581"/>
    <lineage>
        <taxon>Bacteria</taxon>
        <taxon>Bacillati</taxon>
        <taxon>Cyanobacteriota</taxon>
        <taxon>Cyanophyceae</taxon>
        <taxon>Pseudanabaenales</taxon>
        <taxon>Pseudanabaenaceae</taxon>
        <taxon>Pseudanabaena</taxon>
        <taxon>Pseudanabaena cinerea</taxon>
    </lineage>
</organism>
<feature type="compositionally biased region" description="Basic and acidic residues" evidence="1">
    <location>
        <begin position="49"/>
        <end position="61"/>
    </location>
</feature>
<sequence length="136" mass="15201">MKPMSKLLIAAMGLMLGFGSIIGYYLARWDLQSNAIANSQQAIAQPEKPNPEVKPESRKEKQIDIRTIKPVKTARELLEEKYRLCVGNNGDISKVPDSVMTQVIKKMGLKPRASSTALLNLCYSIQYKILQIYAST</sequence>
<dbReference type="RefSeq" id="WP_206754459.1">
    <property type="nucleotide sequence ID" value="NZ_JACJPY010000034.1"/>
</dbReference>
<evidence type="ECO:0000256" key="1">
    <source>
        <dbReference type="SAM" id="MobiDB-lite"/>
    </source>
</evidence>
<protein>
    <submittedName>
        <fullName evidence="2">Uncharacterized protein</fullName>
    </submittedName>
</protein>
<accession>A0A926UTZ7</accession>
<feature type="non-terminal residue" evidence="2">
    <location>
        <position position="136"/>
    </location>
</feature>
<feature type="region of interest" description="Disordered" evidence="1">
    <location>
        <begin position="40"/>
        <end position="61"/>
    </location>
</feature>
<name>A0A926UTZ7_9CYAN</name>
<dbReference type="EMBL" id="JACJPY010000034">
    <property type="protein sequence ID" value="MBD2150796.1"/>
    <property type="molecule type" value="Genomic_DNA"/>
</dbReference>
<keyword evidence="3" id="KW-1185">Reference proteome</keyword>
<reference evidence="2" key="1">
    <citation type="journal article" date="2015" name="ISME J.">
        <title>Draft Genome Sequence of Streptomyces incarnatus NRRL8089, which Produces the Nucleoside Antibiotic Sinefungin.</title>
        <authorList>
            <person name="Oshima K."/>
            <person name="Hattori M."/>
            <person name="Shimizu H."/>
            <person name="Fukuda K."/>
            <person name="Nemoto M."/>
            <person name="Inagaki K."/>
            <person name="Tamura T."/>
        </authorList>
    </citation>
    <scope>NUCLEOTIDE SEQUENCE</scope>
    <source>
        <strain evidence="2">FACHB-1277</strain>
    </source>
</reference>
<gene>
    <name evidence="2" type="ORF">H6F44_11790</name>
</gene>
<evidence type="ECO:0000313" key="3">
    <source>
        <dbReference type="Proteomes" id="UP000631421"/>
    </source>
</evidence>